<proteinExistence type="predicted"/>
<dbReference type="AlphaFoldDB" id="X1V091"/>
<keyword evidence="1" id="KW-1133">Transmembrane helix</keyword>
<accession>X1V091</accession>
<feature type="transmembrane region" description="Helical" evidence="1">
    <location>
        <begin position="6"/>
        <end position="23"/>
    </location>
</feature>
<keyword evidence="1" id="KW-0472">Membrane</keyword>
<name>X1V091_9ZZZZ</name>
<keyword evidence="1" id="KW-0812">Transmembrane</keyword>
<evidence type="ECO:0000256" key="1">
    <source>
        <dbReference type="SAM" id="Phobius"/>
    </source>
</evidence>
<gene>
    <name evidence="2" type="ORF">S12H4_39160</name>
</gene>
<sequence>MDWYLVLDVAILCGILLILRGLIEIRRAVEDGIEDLDHKLAASLQKMLSEGMMGDGFEPPSLVQQALAQFITTKMGSPGLVEPLRGEAGKFIKPE</sequence>
<protein>
    <submittedName>
        <fullName evidence="2">Uncharacterized protein</fullName>
    </submittedName>
</protein>
<comment type="caution">
    <text evidence="2">The sequence shown here is derived from an EMBL/GenBank/DDBJ whole genome shotgun (WGS) entry which is preliminary data.</text>
</comment>
<organism evidence="2">
    <name type="scientific">marine sediment metagenome</name>
    <dbReference type="NCBI Taxonomy" id="412755"/>
    <lineage>
        <taxon>unclassified sequences</taxon>
        <taxon>metagenomes</taxon>
        <taxon>ecological metagenomes</taxon>
    </lineage>
</organism>
<reference evidence="2" key="1">
    <citation type="journal article" date="2014" name="Front. Microbiol.">
        <title>High frequency of phylogenetically diverse reductive dehalogenase-homologous genes in deep subseafloor sedimentary metagenomes.</title>
        <authorList>
            <person name="Kawai M."/>
            <person name="Futagami T."/>
            <person name="Toyoda A."/>
            <person name="Takaki Y."/>
            <person name="Nishi S."/>
            <person name="Hori S."/>
            <person name="Arai W."/>
            <person name="Tsubouchi T."/>
            <person name="Morono Y."/>
            <person name="Uchiyama I."/>
            <person name="Ito T."/>
            <person name="Fujiyama A."/>
            <person name="Inagaki F."/>
            <person name="Takami H."/>
        </authorList>
    </citation>
    <scope>NUCLEOTIDE SEQUENCE</scope>
    <source>
        <strain evidence="2">Expedition CK06-06</strain>
    </source>
</reference>
<dbReference type="EMBL" id="BARW01023641">
    <property type="protein sequence ID" value="GAI98034.1"/>
    <property type="molecule type" value="Genomic_DNA"/>
</dbReference>
<evidence type="ECO:0000313" key="2">
    <source>
        <dbReference type="EMBL" id="GAI98034.1"/>
    </source>
</evidence>